<gene>
    <name evidence="2" type="ORF">SAMN02745193_01093</name>
</gene>
<organism evidence="2 3">
    <name type="scientific">Erythrobacter sanguineus</name>
    <dbReference type="NCBI Taxonomy" id="198312"/>
    <lineage>
        <taxon>Bacteria</taxon>
        <taxon>Pseudomonadati</taxon>
        <taxon>Pseudomonadota</taxon>
        <taxon>Alphaproteobacteria</taxon>
        <taxon>Sphingomonadales</taxon>
        <taxon>Erythrobacteraceae</taxon>
        <taxon>Erythrobacter/Porphyrobacter group</taxon>
        <taxon>Erythrobacter</taxon>
    </lineage>
</organism>
<evidence type="ECO:0000256" key="1">
    <source>
        <dbReference type="SAM" id="SignalP"/>
    </source>
</evidence>
<keyword evidence="1" id="KW-0732">Signal</keyword>
<keyword evidence="3" id="KW-1185">Reference proteome</keyword>
<feature type="signal peptide" evidence="1">
    <location>
        <begin position="1"/>
        <end position="31"/>
    </location>
</feature>
<proteinExistence type="predicted"/>
<evidence type="ECO:0000313" key="3">
    <source>
        <dbReference type="Proteomes" id="UP000184391"/>
    </source>
</evidence>
<protein>
    <submittedName>
        <fullName evidence="2">Conserved repeat domain-containing protein</fullName>
    </submittedName>
</protein>
<dbReference type="STRING" id="198312.SAMN02745193_01093"/>
<dbReference type="Gene3D" id="2.60.40.740">
    <property type="match status" value="1"/>
</dbReference>
<accession>A0A1M7S6N5</accession>
<dbReference type="RefSeq" id="WP_072673645.1">
    <property type="nucleotide sequence ID" value="NZ_FRDF01000005.1"/>
</dbReference>
<sequence>MNTQTLLHRAIAASVTVTAGLALLAPTVALAAGVSAGTLIENTAVASYDDGAGPRTINSNTVTVRVDELLDVTLTSLDPGPVPTRPGEAVLSFELTNQGNGPEAFRLFANPSVAGNDFDVTVTAIAIDSNGNGVYDAGVDEILAEPQTTAELAPDAVVTLFVLVAVPDGVSDTQTSNVELAAEAVTGNGAPGTVFAAAGVDGGDAIVGTTEARAIARGSLVVGITSVGLTKAVSLRDPFGGDSAVPGTIATFTITATVSGSGSVTDLVVTDAIPEGTTYTEGTLALDGAPLTDAADADAGVASNADGIRVEFGPVPGGTVHTITFDVAID</sequence>
<name>A0A1M7S6N5_9SPHN</name>
<dbReference type="NCBIfam" id="TIGR01451">
    <property type="entry name" value="B_ant_repeat"/>
    <property type="match status" value="1"/>
</dbReference>
<dbReference type="Proteomes" id="UP000184391">
    <property type="component" value="Unassembled WGS sequence"/>
</dbReference>
<dbReference type="EMBL" id="FRDF01000005">
    <property type="protein sequence ID" value="SHN54073.1"/>
    <property type="molecule type" value="Genomic_DNA"/>
</dbReference>
<feature type="chain" id="PRO_5009929085" evidence="1">
    <location>
        <begin position="32"/>
        <end position="330"/>
    </location>
</feature>
<reference evidence="3" key="1">
    <citation type="submission" date="2016-12" db="EMBL/GenBank/DDBJ databases">
        <authorList>
            <person name="Varghese N."/>
            <person name="Submissions S."/>
        </authorList>
    </citation>
    <scope>NUCLEOTIDE SEQUENCE [LARGE SCALE GENOMIC DNA]</scope>
    <source>
        <strain evidence="3">DSM 11032</strain>
    </source>
</reference>
<dbReference type="OrthoDB" id="8455960at2"/>
<dbReference type="InterPro" id="IPR047589">
    <property type="entry name" value="DUF11_rpt"/>
</dbReference>
<evidence type="ECO:0000313" key="2">
    <source>
        <dbReference type="EMBL" id="SHN54073.1"/>
    </source>
</evidence>
<dbReference type="AlphaFoldDB" id="A0A1M7S6N5"/>